<evidence type="ECO:0000256" key="5">
    <source>
        <dbReference type="ARBA" id="ARBA00023136"/>
    </source>
</evidence>
<reference evidence="6" key="2">
    <citation type="submission" date="2025-08" db="UniProtKB">
        <authorList>
            <consortium name="Ensembl"/>
        </authorList>
    </citation>
    <scope>IDENTIFICATION</scope>
</reference>
<evidence type="ECO:0000256" key="2">
    <source>
        <dbReference type="ARBA" id="ARBA00022692"/>
    </source>
</evidence>
<sequence length="70" mass="8066">MLMLISIIIFVVGTPLYIRTPPKGDIISRFCGCVKLAIGNKYKLAKDERTKDHWLDYSIGVYNQQEVEDF</sequence>
<reference evidence="7" key="1">
    <citation type="submission" date="2003-08" db="EMBL/GenBank/DDBJ databases">
        <authorList>
            <person name="Birren B."/>
            <person name="Nusbaum C."/>
            <person name="Abebe A."/>
            <person name="Abouelleil A."/>
            <person name="Adekoya E."/>
            <person name="Ait-zahra M."/>
            <person name="Allen N."/>
            <person name="Allen T."/>
            <person name="An P."/>
            <person name="Anderson M."/>
            <person name="Anderson S."/>
            <person name="Arachchi H."/>
            <person name="Armbruster J."/>
            <person name="Bachantsang P."/>
            <person name="Baldwin J."/>
            <person name="Barry A."/>
            <person name="Bayul T."/>
            <person name="Blitshsteyn B."/>
            <person name="Bloom T."/>
            <person name="Blye J."/>
            <person name="Boguslavskiy L."/>
            <person name="Borowsky M."/>
            <person name="Boukhgalter B."/>
            <person name="Brunache A."/>
            <person name="Butler J."/>
            <person name="Calixte N."/>
            <person name="Calvo S."/>
            <person name="Camarata J."/>
            <person name="Campo K."/>
            <person name="Chang J."/>
            <person name="Cheshatsang Y."/>
            <person name="Citroen M."/>
            <person name="Collymore A."/>
            <person name="Considine T."/>
            <person name="Cook A."/>
            <person name="Cooke P."/>
            <person name="Corum B."/>
            <person name="Cuomo C."/>
            <person name="David R."/>
            <person name="Dawoe T."/>
            <person name="Degray S."/>
            <person name="Dodge S."/>
            <person name="Dooley K."/>
            <person name="Dorje P."/>
            <person name="Dorjee K."/>
            <person name="Dorris L."/>
            <person name="Duffey N."/>
            <person name="Dupes A."/>
            <person name="Elkins T."/>
            <person name="Engels R."/>
            <person name="Erickson J."/>
            <person name="Farina A."/>
            <person name="Faro S."/>
            <person name="Ferreira P."/>
            <person name="Fischer H."/>
            <person name="Fitzgerald M."/>
            <person name="Foley K."/>
            <person name="Gage D."/>
            <person name="Galagan J."/>
            <person name="Gearin G."/>
            <person name="Gnerre S."/>
            <person name="Gnirke A."/>
            <person name="Goyette A."/>
            <person name="Graham J."/>
            <person name="Grandbois E."/>
            <person name="Gyaltsen K."/>
            <person name="Hafez N."/>
            <person name="Hagopian D."/>
            <person name="Hagos B."/>
            <person name="Hall J."/>
            <person name="Hatcher B."/>
            <person name="Heller A."/>
            <person name="Higgins H."/>
            <person name="Honan T."/>
            <person name="Horn A."/>
            <person name="Houde N."/>
            <person name="Hughes L."/>
            <person name="Hulme W."/>
            <person name="Husby E."/>
            <person name="Iliev I."/>
            <person name="Jaffe D."/>
            <person name="Jones C."/>
            <person name="Kamal M."/>
            <person name="Kamat A."/>
            <person name="Kamvysselis M."/>
            <person name="Karlsson E."/>
            <person name="Kells C."/>
            <person name="Kieu A."/>
            <person name="Kisner P."/>
            <person name="Kodira C."/>
            <person name="Kulbokas E."/>
            <person name="Labutti K."/>
            <person name="Lama D."/>
            <person name="Landers T."/>
            <person name="Leger J."/>
            <person name="Levine S."/>
            <person name="Lewis D."/>
            <person name="Lewis T."/>
            <person name="Lindblad-toh K."/>
            <person name="Liu X."/>
            <person name="Lokyitsang T."/>
            <person name="Lokyitsang Y."/>
            <person name="Lucien O."/>
            <person name="Lui A."/>
            <person name="Ma L.J."/>
            <person name="Mabbitt R."/>
            <person name="Macdonald J."/>
            <person name="Maclean C."/>
            <person name="Major J."/>
            <person name="Manning J."/>
            <person name="Marabella R."/>
            <person name="Maru K."/>
            <person name="Matthews C."/>
            <person name="Mauceli E."/>
            <person name="Mccarthy M."/>
            <person name="Mcdonough S."/>
            <person name="Mcghee T."/>
            <person name="Meldrim J."/>
            <person name="Meneus L."/>
            <person name="Mesirov J."/>
            <person name="Mihalev A."/>
            <person name="Mihova T."/>
            <person name="Mikkelsen T."/>
            <person name="Mlenga V."/>
            <person name="Moru K."/>
            <person name="Mozes J."/>
            <person name="Mulrain L."/>
            <person name="Munson G."/>
            <person name="Naylor J."/>
            <person name="Newes C."/>
            <person name="Nguyen C."/>
            <person name="Nguyen N."/>
            <person name="Nguyen T."/>
            <person name="Nicol R."/>
            <person name="Nielsen C."/>
            <person name="Nizzari M."/>
            <person name="Norbu C."/>
            <person name="Norbu N."/>
            <person name="O'donnell P."/>
            <person name="Okoawo O."/>
            <person name="O'leary S."/>
            <person name="Omotosho B."/>
            <person name="O'neill K."/>
            <person name="Osman S."/>
            <person name="Parker S."/>
            <person name="Perrin D."/>
            <person name="Phunkhang P."/>
            <person name="Piqani B."/>
            <person name="Purcell S."/>
            <person name="Rachupka T."/>
            <person name="Ramasamy U."/>
            <person name="Rameau R."/>
            <person name="Ray V."/>
            <person name="Raymond C."/>
            <person name="Retta R."/>
            <person name="Richardson S."/>
            <person name="Rise C."/>
            <person name="Rodriguez J."/>
            <person name="Rogers J."/>
            <person name="Rogov P."/>
            <person name="Rutman M."/>
            <person name="Schupbach R."/>
            <person name="Seaman C."/>
            <person name="Settipalli S."/>
            <person name="Sharpe T."/>
            <person name="Sheridan J."/>
            <person name="Sherpa N."/>
            <person name="Shi J."/>
            <person name="Smirnov S."/>
            <person name="Smith C."/>
            <person name="Sougnez C."/>
            <person name="Spencer B."/>
            <person name="Stalker J."/>
            <person name="Stange-thomann N."/>
            <person name="Stavropoulos S."/>
            <person name="Stetson K."/>
            <person name="Stone C."/>
            <person name="Stone S."/>
            <person name="Stubbs M."/>
            <person name="Talamas J."/>
            <person name="Tchuinga P."/>
            <person name="Tenzing P."/>
            <person name="Tesfaye S."/>
            <person name="Theodore J."/>
            <person name="Thoulutsang Y."/>
            <person name="Topham K."/>
            <person name="Towey S."/>
            <person name="Tsamla T."/>
            <person name="Tsomo N."/>
            <person name="Vallee D."/>
            <person name="Vassiliev H."/>
            <person name="Venkataraman V."/>
            <person name="Vinson J."/>
            <person name="Vo A."/>
            <person name="Wade C."/>
            <person name="Wang S."/>
            <person name="Wangchuk T."/>
            <person name="Wangdi T."/>
            <person name="Whittaker C."/>
            <person name="Wilkinson J."/>
            <person name="Wu Y."/>
            <person name="Wyman D."/>
            <person name="Yadav S."/>
            <person name="Yang S."/>
            <person name="Yang X."/>
            <person name="Yeager S."/>
            <person name="Yee E."/>
            <person name="Young G."/>
            <person name="Zainoun J."/>
            <person name="Zembeck L."/>
            <person name="Zimmer A."/>
            <person name="Zody M."/>
            <person name="Lander E."/>
        </authorList>
    </citation>
    <scope>NUCLEOTIDE SEQUENCE [LARGE SCALE GENOMIC DNA]</scope>
</reference>
<keyword evidence="5" id="KW-0472">Membrane</keyword>
<dbReference type="GO" id="GO:0015293">
    <property type="term" value="F:symporter activity"/>
    <property type="evidence" value="ECO:0007669"/>
    <property type="project" value="UniProtKB-KW"/>
</dbReference>
<reference evidence="6" key="3">
    <citation type="submission" date="2025-09" db="UniProtKB">
        <authorList>
            <consortium name="Ensembl"/>
        </authorList>
    </citation>
    <scope>IDENTIFICATION</scope>
</reference>
<dbReference type="InParanoid" id="H2ZC18"/>
<name>H2ZC18_CIOSA</name>
<dbReference type="InterPro" id="IPR036259">
    <property type="entry name" value="MFS_trans_sf"/>
</dbReference>
<keyword evidence="4" id="KW-1133">Transmembrane helix</keyword>
<dbReference type="Ensembl" id="ENSCSAVT00000015308.1">
    <property type="protein sequence ID" value="ENSCSAVP00000015134.1"/>
    <property type="gene ID" value="ENSCSAVG00000008870.1"/>
</dbReference>
<keyword evidence="7" id="KW-1185">Reference proteome</keyword>
<accession>H2ZC18</accession>
<keyword evidence="3" id="KW-0813">Transport</keyword>
<dbReference type="Pfam" id="PF00854">
    <property type="entry name" value="PTR2"/>
    <property type="match status" value="1"/>
</dbReference>
<evidence type="ECO:0000256" key="1">
    <source>
        <dbReference type="ARBA" id="ARBA00004141"/>
    </source>
</evidence>
<dbReference type="InterPro" id="IPR000109">
    <property type="entry name" value="POT_fam"/>
</dbReference>
<proteinExistence type="predicted"/>
<protein>
    <submittedName>
        <fullName evidence="6">Uncharacterized protein</fullName>
    </submittedName>
</protein>
<dbReference type="AlphaFoldDB" id="H2ZC18"/>
<comment type="subcellular location">
    <subcellularLocation>
        <location evidence="1">Membrane</location>
        <topology evidence="1">Multi-pass membrane protein</topology>
    </subcellularLocation>
</comment>
<evidence type="ECO:0000256" key="4">
    <source>
        <dbReference type="ARBA" id="ARBA00022989"/>
    </source>
</evidence>
<evidence type="ECO:0000313" key="7">
    <source>
        <dbReference type="Proteomes" id="UP000007875"/>
    </source>
</evidence>
<dbReference type="Gene3D" id="1.20.1250.20">
    <property type="entry name" value="MFS general substrate transporter like domains"/>
    <property type="match status" value="1"/>
</dbReference>
<organism evidence="6 7">
    <name type="scientific">Ciona savignyi</name>
    <name type="common">Pacific transparent sea squirt</name>
    <dbReference type="NCBI Taxonomy" id="51511"/>
    <lineage>
        <taxon>Eukaryota</taxon>
        <taxon>Metazoa</taxon>
        <taxon>Chordata</taxon>
        <taxon>Tunicata</taxon>
        <taxon>Ascidiacea</taxon>
        <taxon>Phlebobranchia</taxon>
        <taxon>Cionidae</taxon>
        <taxon>Ciona</taxon>
    </lineage>
</organism>
<dbReference type="HOGENOM" id="CLU_2764343_0_0_1"/>
<dbReference type="Proteomes" id="UP000007875">
    <property type="component" value="Unassembled WGS sequence"/>
</dbReference>
<evidence type="ECO:0000313" key="6">
    <source>
        <dbReference type="Ensembl" id="ENSCSAVP00000015134.1"/>
    </source>
</evidence>
<keyword evidence="3" id="KW-0769">Symport</keyword>
<evidence type="ECO:0000256" key="3">
    <source>
        <dbReference type="ARBA" id="ARBA00022847"/>
    </source>
</evidence>
<keyword evidence="2" id="KW-0812">Transmembrane</keyword>
<dbReference type="GO" id="GO:0016020">
    <property type="term" value="C:membrane"/>
    <property type="evidence" value="ECO:0007669"/>
    <property type="project" value="UniProtKB-SubCell"/>
</dbReference>